<accession>Q2JEE5</accession>
<dbReference type="HOGENOM" id="CLU_085661_0_0_11"/>
<evidence type="ECO:0000313" key="2">
    <source>
        <dbReference type="Proteomes" id="UP000001937"/>
    </source>
</evidence>
<gene>
    <name evidence="1" type="ordered locus">Francci3_0963</name>
</gene>
<dbReference type="RefSeq" id="WP_011435415.1">
    <property type="nucleotide sequence ID" value="NC_007777.1"/>
</dbReference>
<dbReference type="AlphaFoldDB" id="Q2JEE5"/>
<keyword evidence="2" id="KW-1185">Reference proteome</keyword>
<sequence>MSDQPRKSRADRGHVRLNQRDLHALEWIFDMRAAFESDISEILGPEHPISKNAARAVVKRWENAGVASADPVLAGQGRLVRLTAEGTRLVSSMELESDGAATSAAGAVRHAMVARARLRIENAGVGGSRVLAWISERQWRHENEAALHTGSHVPDGFVRLDGGMTGVVQVGHTRVEVARLRPLIAKLARHHPVVVLAVPRGELAGNPAGPAAVTDDGDGLPATVFTVEI</sequence>
<evidence type="ECO:0000313" key="1">
    <source>
        <dbReference type="EMBL" id="ABD10347.1"/>
    </source>
</evidence>
<proteinExistence type="predicted"/>
<protein>
    <submittedName>
        <fullName evidence="1">Uncharacterized protein</fullName>
    </submittedName>
</protein>
<name>Q2JEE5_FRACC</name>
<organism evidence="1 2">
    <name type="scientific">Frankia casuarinae (strain DSM 45818 / CECT 9043 / HFP020203 / CcI3)</name>
    <dbReference type="NCBI Taxonomy" id="106370"/>
    <lineage>
        <taxon>Bacteria</taxon>
        <taxon>Bacillati</taxon>
        <taxon>Actinomycetota</taxon>
        <taxon>Actinomycetes</taxon>
        <taxon>Frankiales</taxon>
        <taxon>Frankiaceae</taxon>
        <taxon>Frankia</taxon>
    </lineage>
</organism>
<dbReference type="EMBL" id="CP000249">
    <property type="protein sequence ID" value="ABD10347.1"/>
    <property type="molecule type" value="Genomic_DNA"/>
</dbReference>
<dbReference type="KEGG" id="fra:Francci3_0963"/>
<reference evidence="1 2" key="1">
    <citation type="journal article" date="2007" name="Genome Res.">
        <title>Genome characteristics of facultatively symbiotic Frankia sp. strains reflect host range and host plant biogeography.</title>
        <authorList>
            <person name="Normand P."/>
            <person name="Lapierre P."/>
            <person name="Tisa L.S."/>
            <person name="Gogarten J.P."/>
            <person name="Alloisio N."/>
            <person name="Bagnarol E."/>
            <person name="Bassi C.A."/>
            <person name="Berry A.M."/>
            <person name="Bickhart D.M."/>
            <person name="Choisne N."/>
            <person name="Couloux A."/>
            <person name="Cournoyer B."/>
            <person name="Cruveiller S."/>
            <person name="Daubin V."/>
            <person name="Demange N."/>
            <person name="Francino M.P."/>
            <person name="Goltsman E."/>
            <person name="Huang Y."/>
            <person name="Kopp O.R."/>
            <person name="Labarre L."/>
            <person name="Lapidus A."/>
            <person name="Lavire C."/>
            <person name="Marechal J."/>
            <person name="Martinez M."/>
            <person name="Mastronunzio J.E."/>
            <person name="Mullin B.C."/>
            <person name="Niemann J."/>
            <person name="Pujic P."/>
            <person name="Rawnsley T."/>
            <person name="Rouy Z."/>
            <person name="Schenowitz C."/>
            <person name="Sellstedt A."/>
            <person name="Tavares F."/>
            <person name="Tomkins J.P."/>
            <person name="Vallenet D."/>
            <person name="Valverde C."/>
            <person name="Wall L.G."/>
            <person name="Wang Y."/>
            <person name="Medigue C."/>
            <person name="Benson D.R."/>
        </authorList>
    </citation>
    <scope>NUCLEOTIDE SEQUENCE [LARGE SCALE GENOMIC DNA]</scope>
    <source>
        <strain evidence="2">DSM 45818 / CECT 9043 / CcI3</strain>
    </source>
</reference>
<dbReference type="Proteomes" id="UP000001937">
    <property type="component" value="Chromosome"/>
</dbReference>